<dbReference type="Pfam" id="PF02342">
    <property type="entry name" value="TerD"/>
    <property type="match status" value="1"/>
</dbReference>
<evidence type="ECO:0000313" key="4">
    <source>
        <dbReference type="EMBL" id="TLQ43720.1"/>
    </source>
</evidence>
<dbReference type="PANTHER" id="PTHR32097:SF4">
    <property type="entry name" value="GENERAL STRESS PROTEIN 16U"/>
    <property type="match status" value="1"/>
</dbReference>
<feature type="domain" description="TerD" evidence="3">
    <location>
        <begin position="1"/>
        <end position="158"/>
    </location>
</feature>
<protein>
    <submittedName>
        <fullName evidence="4">Tellurium resistance protein</fullName>
    </submittedName>
</protein>
<dbReference type="RefSeq" id="WP_138053127.1">
    <property type="nucleotide sequence ID" value="NZ_VAWE01000001.1"/>
</dbReference>
<dbReference type="InterPro" id="IPR003325">
    <property type="entry name" value="TerD"/>
</dbReference>
<evidence type="ECO:0000313" key="5">
    <source>
        <dbReference type="Proteomes" id="UP000305921"/>
    </source>
</evidence>
<keyword evidence="5" id="KW-1185">Reference proteome</keyword>
<comment type="similarity">
    <text evidence="1">Belongs to the CAPAB/TerDEXZ family.</text>
</comment>
<reference evidence="4 5" key="1">
    <citation type="submission" date="2019-05" db="EMBL/GenBank/DDBJ databases">
        <title>Streptomyces marianii sp. nov., a novel marine actinomycete from southern coast of India.</title>
        <authorList>
            <person name="Iniyan A.M."/>
            <person name="Wink J."/>
            <person name="Ramprasad E."/>
            <person name="Ramana C.V."/>
            <person name="Bunk B."/>
            <person name="Sproer C."/>
            <person name="Joseph F.-J.R.S."/>
            <person name="Vincent S.G.P."/>
        </authorList>
    </citation>
    <scope>NUCLEOTIDE SEQUENCE [LARGE SCALE GENOMIC DNA]</scope>
    <source>
        <strain evidence="4 5">ICN19</strain>
    </source>
</reference>
<evidence type="ECO:0000259" key="3">
    <source>
        <dbReference type="Pfam" id="PF02342"/>
    </source>
</evidence>
<dbReference type="InterPro" id="IPR051324">
    <property type="entry name" value="Stress/Tellurium_Resist"/>
</dbReference>
<proteinExistence type="inferred from homology"/>
<dbReference type="Gene3D" id="2.60.60.30">
    <property type="entry name" value="sav2460 like domains"/>
    <property type="match status" value="1"/>
</dbReference>
<accession>A0A5R9E1G3</accession>
<dbReference type="AlphaFoldDB" id="A0A5R9E1G3"/>
<dbReference type="EMBL" id="VAWE01000001">
    <property type="protein sequence ID" value="TLQ43720.1"/>
    <property type="molecule type" value="Genomic_DNA"/>
</dbReference>
<evidence type="ECO:0000256" key="1">
    <source>
        <dbReference type="ARBA" id="ARBA00008775"/>
    </source>
</evidence>
<dbReference type="CDD" id="cd06974">
    <property type="entry name" value="TerD_like"/>
    <property type="match status" value="1"/>
</dbReference>
<dbReference type="Proteomes" id="UP000305921">
    <property type="component" value="Unassembled WGS sequence"/>
</dbReference>
<sequence>MTTTLPKGGNAPLPAGLCRVTLTSPTTGIDVSAVLLGQDGKVRSDDDLVFYNHASQDGVALEGQTIISDLASVPTTVDRIAIVASIDPELQASHFDASNTPQAALDCGGARTTFSPPPLTDRETVAILIELYRRAGGWKVRAVGQGWDTGLAGLASDFGIVVDDPGPSPTQASPMATGAHPRNRPAVPPQPTYAPNVPPATVPASQVAASHPPVPLGRVALTKAGQATINMRKDDPNLVVTATLEWNGGSAARRRAGADLDLYALYVPGSLVTPQGRRPNKTDQVIYYRQLGSPLAPPYIALDGDSRAPGRETITIRRPDLQGYVLLCAYSAVENGTGSFKSYGARAVVTDGRGSTVTVPLFNNRNLSYWVAIALIDFTVPGGAQIRHVEKYSGNHVEARPTLYSNGNFRMSTGKVEFKTMDSW</sequence>
<name>A0A5R9E1G3_9ACTN</name>
<organism evidence="4 5">
    <name type="scientific">Streptomyces marianii</name>
    <dbReference type="NCBI Taxonomy" id="1817406"/>
    <lineage>
        <taxon>Bacteria</taxon>
        <taxon>Bacillati</taxon>
        <taxon>Actinomycetota</taxon>
        <taxon>Actinomycetes</taxon>
        <taxon>Kitasatosporales</taxon>
        <taxon>Streptomycetaceae</taxon>
        <taxon>Streptomyces</taxon>
    </lineage>
</organism>
<evidence type="ECO:0000256" key="2">
    <source>
        <dbReference type="SAM" id="MobiDB-lite"/>
    </source>
</evidence>
<dbReference type="PANTHER" id="PTHR32097">
    <property type="entry name" value="CAMP-BINDING PROTEIN 1-RELATED"/>
    <property type="match status" value="1"/>
</dbReference>
<feature type="region of interest" description="Disordered" evidence="2">
    <location>
        <begin position="166"/>
        <end position="187"/>
    </location>
</feature>
<comment type="caution">
    <text evidence="4">The sequence shown here is derived from an EMBL/GenBank/DDBJ whole genome shotgun (WGS) entry which is preliminary data.</text>
</comment>
<gene>
    <name evidence="4" type="ORF">FEF34_11715</name>
</gene>
<dbReference type="OrthoDB" id="179721at2"/>